<evidence type="ECO:0000256" key="1">
    <source>
        <dbReference type="ARBA" id="ARBA00004651"/>
    </source>
</evidence>
<dbReference type="InterPro" id="IPR000849">
    <property type="entry name" value="Sugar_P_transporter"/>
</dbReference>
<dbReference type="EMBL" id="CP000557">
    <property type="protein sequence ID" value="ABO67298.1"/>
    <property type="molecule type" value="Genomic_DNA"/>
</dbReference>
<evidence type="ECO:0000256" key="6">
    <source>
        <dbReference type="ARBA" id="ARBA00023136"/>
    </source>
</evidence>
<gene>
    <name evidence="9" type="ordered locus">GTNG_1943</name>
</gene>
<keyword evidence="2" id="KW-0813">Transport</keyword>
<feature type="transmembrane region" description="Helical" evidence="7">
    <location>
        <begin position="167"/>
        <end position="187"/>
    </location>
</feature>
<organism evidence="9 10">
    <name type="scientific">Geobacillus thermodenitrificans (strain NG80-2)</name>
    <dbReference type="NCBI Taxonomy" id="420246"/>
    <lineage>
        <taxon>Bacteria</taxon>
        <taxon>Bacillati</taxon>
        <taxon>Bacillota</taxon>
        <taxon>Bacilli</taxon>
        <taxon>Bacillales</taxon>
        <taxon>Anoxybacillaceae</taxon>
        <taxon>Geobacillus</taxon>
    </lineage>
</organism>
<dbReference type="PANTHER" id="PTHR11662:SF399">
    <property type="entry name" value="FI19708P1-RELATED"/>
    <property type="match status" value="1"/>
</dbReference>
<dbReference type="RefSeq" id="WP_008880585.1">
    <property type="nucleotide sequence ID" value="NC_009328.1"/>
</dbReference>
<evidence type="ECO:0000256" key="2">
    <source>
        <dbReference type="ARBA" id="ARBA00022448"/>
    </source>
</evidence>
<feature type="transmembrane region" description="Helical" evidence="7">
    <location>
        <begin position="52"/>
        <end position="71"/>
    </location>
</feature>
<evidence type="ECO:0000313" key="9">
    <source>
        <dbReference type="EMBL" id="ABO67298.1"/>
    </source>
</evidence>
<dbReference type="SUPFAM" id="SSF103473">
    <property type="entry name" value="MFS general substrate transporter"/>
    <property type="match status" value="1"/>
</dbReference>
<dbReference type="HOGENOM" id="CLU_001265_5_1_9"/>
<feature type="transmembrane region" description="Helical" evidence="7">
    <location>
        <begin position="330"/>
        <end position="350"/>
    </location>
</feature>
<dbReference type="KEGG" id="gtn:GTNG_1943"/>
<sequence length="442" mass="48388">MKMKKVKKRRWAIASLIALGVIVNYFDRINMSVGIKPLSEEFDLTPGQLGILLSAFAWLYAILQIPAGVILDKIGVKWVTRVGTIIWTVACFLTAIANGQGLVILSRVLLGVGEAPYFPSAAKAIGQWFPRHERSTAISLYDAQSKLSNAIGTPIIAWIITEWGWRAGFYVTALLSLIYAIIFWATYRDPHEDKQLSKEEYDYIVQGGAQKSDETAGNVWKTIRYLLTKKKVWATLIGFAAYGYSWFLFLTWLPGYLATEMHMSILKSGWYASIPWIVGTISEIVIGGWLIDRLVTKGGNSTRVRKTFLVIGMLLGLSVIGAAFTTNPNIAILCISIALGGLVITSSIAYSIPTFIAPQGTVGTLTGLLTFGNNSMAIVAPIITGFIVQATGSFMYAFLVAALILLAGIFSYVFLLTDLEPIEPMVKPEAASNANARHVKAR</sequence>
<dbReference type="PROSITE" id="PS50850">
    <property type="entry name" value="MFS"/>
    <property type="match status" value="1"/>
</dbReference>
<evidence type="ECO:0000256" key="3">
    <source>
        <dbReference type="ARBA" id="ARBA00022475"/>
    </source>
</evidence>
<dbReference type="InterPro" id="IPR011701">
    <property type="entry name" value="MFS"/>
</dbReference>
<feature type="transmembrane region" description="Helical" evidence="7">
    <location>
        <begin position="273"/>
        <end position="295"/>
    </location>
</feature>
<dbReference type="AlphaFoldDB" id="A4IPP4"/>
<dbReference type="InterPro" id="IPR050382">
    <property type="entry name" value="MFS_Na/Anion_cotransporter"/>
</dbReference>
<feature type="domain" description="Major facilitator superfamily (MFS) profile" evidence="8">
    <location>
        <begin position="13"/>
        <end position="420"/>
    </location>
</feature>
<dbReference type="GO" id="GO:0022857">
    <property type="term" value="F:transmembrane transporter activity"/>
    <property type="evidence" value="ECO:0007669"/>
    <property type="project" value="InterPro"/>
</dbReference>
<dbReference type="PIRSF" id="PIRSF002808">
    <property type="entry name" value="Hexose_phosphate_transp"/>
    <property type="match status" value="1"/>
</dbReference>
<evidence type="ECO:0000256" key="7">
    <source>
        <dbReference type="SAM" id="Phobius"/>
    </source>
</evidence>
<evidence type="ECO:0000259" key="8">
    <source>
        <dbReference type="PROSITE" id="PS50850"/>
    </source>
</evidence>
<dbReference type="eggNOG" id="COG2271">
    <property type="taxonomic scope" value="Bacteria"/>
</dbReference>
<evidence type="ECO:0000256" key="5">
    <source>
        <dbReference type="ARBA" id="ARBA00022989"/>
    </source>
</evidence>
<dbReference type="Pfam" id="PF07690">
    <property type="entry name" value="MFS_1"/>
    <property type="match status" value="2"/>
</dbReference>
<dbReference type="InterPro" id="IPR036259">
    <property type="entry name" value="MFS_trans_sf"/>
</dbReference>
<name>A4IPP4_GEOTN</name>
<dbReference type="GO" id="GO:0005886">
    <property type="term" value="C:plasma membrane"/>
    <property type="evidence" value="ECO:0007669"/>
    <property type="project" value="UniProtKB-SubCell"/>
</dbReference>
<accession>A4IPP4</accession>
<keyword evidence="5 7" id="KW-1133">Transmembrane helix</keyword>
<feature type="transmembrane region" description="Helical" evidence="7">
    <location>
        <begin position="307"/>
        <end position="324"/>
    </location>
</feature>
<keyword evidence="6 7" id="KW-0472">Membrane</keyword>
<evidence type="ECO:0000256" key="4">
    <source>
        <dbReference type="ARBA" id="ARBA00022692"/>
    </source>
</evidence>
<reference evidence="9 10" key="1">
    <citation type="journal article" date="2007" name="Proc. Natl. Acad. Sci. U.S.A.">
        <title>Genome and proteome of long-chain alkane degrading Geobacillus thermodenitrificans NG80-2 isolated from a deep-subsurface oil reservoir.</title>
        <authorList>
            <person name="Feng L."/>
            <person name="Wang W."/>
            <person name="Cheng J."/>
            <person name="Ren Y."/>
            <person name="Zhao G."/>
            <person name="Gao C."/>
            <person name="Tang Y."/>
            <person name="Liu X."/>
            <person name="Han W."/>
            <person name="Peng X."/>
            <person name="Liu R."/>
            <person name="Wang L."/>
        </authorList>
    </citation>
    <scope>NUCLEOTIDE SEQUENCE [LARGE SCALE GENOMIC DNA]</scope>
    <source>
        <strain evidence="9 10">NG80-2</strain>
    </source>
</reference>
<comment type="subcellular location">
    <subcellularLocation>
        <location evidence="1">Cell membrane</location>
        <topology evidence="1">Multi-pass membrane protein</topology>
    </subcellularLocation>
</comment>
<evidence type="ECO:0000313" key="10">
    <source>
        <dbReference type="Proteomes" id="UP000001578"/>
    </source>
</evidence>
<dbReference type="PANTHER" id="PTHR11662">
    <property type="entry name" value="SOLUTE CARRIER FAMILY 17"/>
    <property type="match status" value="1"/>
</dbReference>
<keyword evidence="3" id="KW-1003">Cell membrane</keyword>
<proteinExistence type="predicted"/>
<dbReference type="Proteomes" id="UP000001578">
    <property type="component" value="Chromosome"/>
</dbReference>
<dbReference type="CDD" id="cd17319">
    <property type="entry name" value="MFS_ExuT_GudP_like"/>
    <property type="match status" value="1"/>
</dbReference>
<feature type="transmembrane region" description="Helical" evidence="7">
    <location>
        <begin position="394"/>
        <end position="415"/>
    </location>
</feature>
<protein>
    <submittedName>
        <fullName evidence="9">D-galactonate transporter</fullName>
    </submittedName>
</protein>
<dbReference type="InterPro" id="IPR020846">
    <property type="entry name" value="MFS_dom"/>
</dbReference>
<keyword evidence="4 7" id="KW-0812">Transmembrane</keyword>
<feature type="transmembrane region" description="Helical" evidence="7">
    <location>
        <begin position="232"/>
        <end position="253"/>
    </location>
</feature>
<dbReference type="Gene3D" id="1.20.1250.20">
    <property type="entry name" value="MFS general substrate transporter like domains"/>
    <property type="match status" value="2"/>
</dbReference>
<feature type="transmembrane region" description="Helical" evidence="7">
    <location>
        <begin position="362"/>
        <end position="388"/>
    </location>
</feature>
<feature type="transmembrane region" description="Helical" evidence="7">
    <location>
        <begin position="78"/>
        <end position="97"/>
    </location>
</feature>